<organism evidence="2 3">
    <name type="scientific">Brevibacillus fulvus</name>
    <dbReference type="NCBI Taxonomy" id="1125967"/>
    <lineage>
        <taxon>Bacteria</taxon>
        <taxon>Bacillati</taxon>
        <taxon>Bacillota</taxon>
        <taxon>Bacilli</taxon>
        <taxon>Bacillales</taxon>
        <taxon>Paenibacillaceae</taxon>
        <taxon>Brevibacillus</taxon>
    </lineage>
</organism>
<sequence length="116" mass="12542">MYYQSNQLIAEVQRILAQLQQNERNNANMLRSIANQLQSLAATETQVTATLQQLNSLTSQIAMEAQRSVGMSPAPAYEYGRSSVGDATGYSSAANSANQQNSQTSNPALANTFNHS</sequence>
<dbReference type="EMBL" id="JAFBEB010000007">
    <property type="protein sequence ID" value="MBM7590729.1"/>
    <property type="molecule type" value="Genomic_DNA"/>
</dbReference>
<gene>
    <name evidence="2" type="ORF">JOD01_002339</name>
</gene>
<evidence type="ECO:0000313" key="3">
    <source>
        <dbReference type="Proteomes" id="UP000717624"/>
    </source>
</evidence>
<protein>
    <submittedName>
        <fullName evidence="2">FixJ family two-component response regulator</fullName>
    </submittedName>
</protein>
<comment type="caution">
    <text evidence="2">The sequence shown here is derived from an EMBL/GenBank/DDBJ whole genome shotgun (WGS) entry which is preliminary data.</text>
</comment>
<keyword evidence="3" id="KW-1185">Reference proteome</keyword>
<dbReference type="AlphaFoldDB" id="A0A938Y1K6"/>
<accession>A0A938Y1K6</accession>
<evidence type="ECO:0000313" key="2">
    <source>
        <dbReference type="EMBL" id="MBM7590729.1"/>
    </source>
</evidence>
<evidence type="ECO:0000256" key="1">
    <source>
        <dbReference type="SAM" id="MobiDB-lite"/>
    </source>
</evidence>
<reference evidence="2" key="1">
    <citation type="submission" date="2021-01" db="EMBL/GenBank/DDBJ databases">
        <title>Genomic Encyclopedia of Type Strains, Phase IV (KMG-IV): sequencing the most valuable type-strain genomes for metagenomic binning, comparative biology and taxonomic classification.</title>
        <authorList>
            <person name="Goeker M."/>
        </authorList>
    </citation>
    <scope>NUCLEOTIDE SEQUENCE</scope>
    <source>
        <strain evidence="2">DSM 25523</strain>
    </source>
</reference>
<dbReference type="Proteomes" id="UP000717624">
    <property type="component" value="Unassembled WGS sequence"/>
</dbReference>
<feature type="compositionally biased region" description="Low complexity" evidence="1">
    <location>
        <begin position="91"/>
        <end position="103"/>
    </location>
</feature>
<feature type="compositionally biased region" description="Polar residues" evidence="1">
    <location>
        <begin position="104"/>
        <end position="116"/>
    </location>
</feature>
<name>A0A938Y1K6_9BACL</name>
<feature type="region of interest" description="Disordered" evidence="1">
    <location>
        <begin position="78"/>
        <end position="116"/>
    </location>
</feature>
<dbReference type="RefSeq" id="WP_204518478.1">
    <property type="nucleotide sequence ID" value="NZ_BAABIN010000016.1"/>
</dbReference>
<proteinExistence type="predicted"/>